<feature type="coiled-coil region" evidence="1">
    <location>
        <begin position="1379"/>
        <end position="1413"/>
    </location>
</feature>
<dbReference type="GO" id="GO:0044389">
    <property type="term" value="F:ubiquitin-like protein ligase binding"/>
    <property type="evidence" value="ECO:0007669"/>
    <property type="project" value="TreeGrafter"/>
</dbReference>
<accession>A0AAU6Q326</accession>
<dbReference type="EMBL" id="CP149782">
    <property type="protein sequence ID" value="WYF45013.1"/>
    <property type="molecule type" value="Genomic_DNA"/>
</dbReference>
<name>A0AAU6Q326_9DEIO</name>
<dbReference type="InterPro" id="IPR010090">
    <property type="entry name" value="Phage_tape_meas"/>
</dbReference>
<dbReference type="PANTHER" id="PTHR48176">
    <property type="entry name" value="DDRGK DOMAIN-CONTAINING PROTEIN 1"/>
    <property type="match status" value="1"/>
</dbReference>
<feature type="region of interest" description="Disordered" evidence="2">
    <location>
        <begin position="117"/>
        <end position="198"/>
    </location>
</feature>
<protein>
    <submittedName>
        <fullName evidence="4">Phage tail tape measure protein</fullName>
    </submittedName>
</protein>
<feature type="compositionally biased region" description="Basic and acidic residues" evidence="2">
    <location>
        <begin position="132"/>
        <end position="142"/>
    </location>
</feature>
<feature type="compositionally biased region" description="Basic and acidic residues" evidence="2">
    <location>
        <begin position="154"/>
        <end position="168"/>
    </location>
</feature>
<dbReference type="NCBIfam" id="TIGR01760">
    <property type="entry name" value="tape_meas_TP901"/>
    <property type="match status" value="1"/>
</dbReference>
<dbReference type="Pfam" id="PF10145">
    <property type="entry name" value="PhageMin_Tail"/>
    <property type="match status" value="1"/>
</dbReference>
<feature type="domain" description="Phage tail tape measure protein" evidence="3">
    <location>
        <begin position="481"/>
        <end position="675"/>
    </location>
</feature>
<proteinExistence type="predicted"/>
<keyword evidence="1" id="KW-0175">Coiled coil</keyword>
<feature type="compositionally biased region" description="Low complexity" evidence="2">
    <location>
        <begin position="183"/>
        <end position="198"/>
    </location>
</feature>
<gene>
    <name evidence="4" type="ORF">WDJ50_02530</name>
</gene>
<reference evidence="4" key="1">
    <citation type="submission" date="2024-03" db="EMBL/GenBank/DDBJ databases">
        <title>Deinococcus weizhi sp. nov., isolated from human skin.</title>
        <authorList>
            <person name="Wei Z."/>
            <person name="Tian F."/>
            <person name="Yang C."/>
            <person name="Xin L.T."/>
            <person name="Wen Z.J."/>
            <person name="Lan K.C."/>
            <person name="Yu L."/>
            <person name="Zhe W."/>
            <person name="Dan F.D."/>
            <person name="Jun W."/>
            <person name="Rui Z."/>
            <person name="Yong X.J."/>
            <person name="Ting Y."/>
            <person name="Wei X."/>
            <person name="Xu Z.G."/>
            <person name="Xin Z."/>
            <person name="Dong F.G."/>
            <person name="Ni X.M."/>
            <person name="Zheng M.G."/>
            <person name="Chun Y."/>
            <person name="Qian W.X."/>
        </authorList>
    </citation>
    <scope>NUCLEOTIDE SEQUENCE</scope>
    <source>
        <strain evidence="4">VB142</strain>
    </source>
</reference>
<evidence type="ECO:0000259" key="3">
    <source>
        <dbReference type="Pfam" id="PF10145"/>
    </source>
</evidence>
<evidence type="ECO:0000256" key="2">
    <source>
        <dbReference type="SAM" id="MobiDB-lite"/>
    </source>
</evidence>
<feature type="coiled-coil region" evidence="1">
    <location>
        <begin position="1160"/>
        <end position="1194"/>
    </location>
</feature>
<organism evidence="4">
    <name type="scientific">Deinococcus sp. VB142</name>
    <dbReference type="NCBI Taxonomy" id="3112952"/>
    <lineage>
        <taxon>Bacteria</taxon>
        <taxon>Thermotogati</taxon>
        <taxon>Deinococcota</taxon>
        <taxon>Deinococci</taxon>
        <taxon>Deinococcales</taxon>
        <taxon>Deinococcaceae</taxon>
        <taxon>Deinococcus</taxon>
    </lineage>
</organism>
<dbReference type="RefSeq" id="WP_339096185.1">
    <property type="nucleotide sequence ID" value="NZ_CP149782.1"/>
</dbReference>
<evidence type="ECO:0000313" key="4">
    <source>
        <dbReference type="EMBL" id="WYF45013.1"/>
    </source>
</evidence>
<sequence length="2854" mass="308411">MPSNVGAATFDIRGDNAQAIRAIREAAREAQRLLGGIAVKPTINLASLRSELDRTIREAQGLTVQVTADVVTRQRPAQTVDEMGRTQAQALADQRRTLALNQRLAREAAQAQAQVARDAAREQARAAQDAARGARESAREQTRAAQELAQEQVRLAREAARSQQEQHRAQVQAARDAAREQARAAQDAVRAQAQAEQTAARNFRDTQLLNQRLAREAAQAQVQGIQQLGRELQVAQSRYERGADSVRTYLREVQRIQAAGTAMASGLRAGSQEAQQLERVMSGLSRGTARINDQSIIKLKSDLAAARAEFERATAAAGRFNFLGQRQATQAYTDQLRALEQRIRSVGERSTATAAQIRSLNQMSAQIGSQRNAINGTFTPVGLSGNILNALRGLPQFAAQMGGSLGAAFSATTQLTGGLSALSALGGPVGVALGVVTTALVGLTAGLGKAVAEAENFQHGMGQISTLTDKFPQELGNVSQGILQMSASLGKPLGELQQGMYDILGAGVKGSEDMSASLKLLATSTKLAVAGATDTKTATDVLTSSLNAYGLSADKAGAISNKLFQAVLDGKMEFSQLAQSLGMVTPLAAQAGVSFDEVLAALAAMTKQGIKPATAVEYLRSALTNIVKPSEQAAKQAAAIGLEFDNAALRSKGFTGFMQDLMAKSKGNTAILSRLIGDVGGLTAVLSLGSGEMKSYVDILGNVEKATTTTDVAYAKATDNVKSASEKLSASWKVLLTIIGTPFLEGKKNLIDFATTAVQQFTAFAQSGRQVGSAFRQIQESVTVALAPMLNTVRDVFGAIATLWNSVLKPVLTALWQIWTVIQTAAVTALGIVLNVARSAITGVVGLVTGLVGSFVRGGKGVGDTLSTMSSRLATWAQTARAYIVGVGKIAGLLPEAFGEAGRGIGQIFAGIGKIFAGFGVMAYDALVKPILPILTTVRDAFRGIAEQIAEVVGNMLRWVGEKLAPLAEGLKSLGVGIGQTITNMLSGLAGNIRERLFGKDDGQAAALQAQAAAAKKVAQEQSGGAKLVGQGLQDIKAGYGDVRGAMDQFGQNARKVWSSVGDDLRKARAEAQGLRSDLSKPVTVSTASAPGRLVATSLPDATRLPEPPKKAKKAPATVQDINALDEYKRRLDAMTLKQLADEKLLQTRLKDTQRLRLVIAEIHQRERELAQQAAKAERERAAALKKAAAERQRDVQQTLSLGRRFYSLNEDFGLSVSKNKVTDESLQNYRQGVAGIRAEIEKLPKDLQAKFFPLLTQSKSLDASAQAALRLLGNIKAVTERVREMSVAELEAARVRWAGVPAAQALVKAIDSRLPVQRAKEYTASLETLRGALSGMTDAELQSRLATEQASDKQGKRLKLIQNEIEARRKLQEVSLQKGKLELQKGDAQAVVEDYERRVQLAQGNAQKLLSIEQQYGAEVLAARQRLAQVAAEEEILGIRERFRPLIEEARKHGQDTSRLEAQQGAAIQQARDRRDATQRQNKAQSDQQLIDLTQQAGDELFQIESEAAARRRGLRQQDTELVISGYETAKAAAQDNAAELLQVEQTLGREALAARQQQAQLAAEGEIAQINSTYRDLMEAARKRGEDTSALEAEQGRAIQAARDKRNAIQLANKVAFDQGLLDLTRQTTAELVRLANERLDALDAVENQHGQRTVSAYELAGSQATSGGTEDLAERLRVEQRLGQQVVAARQDMARRAADAEIRAQTEKYRVLLEKEEEGSDEYKRLQGELGQWIADREALLASERERIAWEGGQARIRAEKAVADAILQLNRDLTDGLNQRAQSEADRARSQIESDLAQDLRAAGENEAAKLQILQRSQGVREQMARQSINARMASEREAEERRWADLQKSSQWTAADQQLRERLTREHQNRLTEIARQGEFDKGQAVLQIRNQTEDQQQRVQEKRAQDVVKSVTRNLNDMTVQQRQSAEGVLRGWLTTFQAMGVAGQAAAKAIQDALDNVANVNSDARQRATELARGLFDLDATGRYANPETVTRTLADRTGKIGRPETRADAEAKGREAYSGEIDSLTKGIADAQKVIDELGKAPAGTLTAEQELALRMAQQYLPIFQTQLGKTRQAAQAAGQKAGQAFVDGLKGELTKAQDSGADAALQLAEANLKLANSQGLTGIIDYNAALQTYRDYWKGRMEVLRQGLATAQAAEAQARTALAGAKTPEAQAAAQDVLTKAITATATAQGELSTATTNYVSGQEKVIDVQKLSAEGARALEEARNGLRQTLGLSVPLYQSEIQSLDELIKKYPEQAFELGRVRAEYERIQKIRSAGIATRDSVKLDFQTGFNSGGENLQKAISGVAQGFGQMVSPMQIFTAILEKINPVGMALEGMFSVLEEPIKALQEPFRVIGTLLGSVLAPVLELIAPVLTAVADLFVVLYDAIAAFIKAISFGLVNIDRRNPNDTPERRKQAADLKGENDAKQLELDYRAGKVDRQKYEEERLRLLRERLDREMAAEIASAKETGADVGEIRRKYDLQYQEESAAIREEAAQRERDLAVQKGENDLADLERRRRQGLVSERQYEAEKYRLTLERLARERAAEIAAAEGDQRKILEINRRYDGLVLDAKLDMLDKLREAYRSIGEALMGAITGSLKDGLLNALKAGNFGQFRSEFRKNMRQAMFDAVLSAAIETAAIKGILQPAIDALTAAFQTEGTADDDAAIRGLLTAGSKVEGKMRDIYKAMKPLRDAWGIRGDASTEQTMTVTGQIDKPEVKISLDALAMLADVIQNHIPAYRDALAGHMTALVGHVSELKAHGLAVAAHATAVALHTPALSAHTAALPRFSTAVDAFGLHEAAHQQRVTEFGGHVGAFGGHVTAFGQHVQVLARAIEGGNSSFTPKR</sequence>
<dbReference type="InterPro" id="IPR050899">
    <property type="entry name" value="DDRGK_domain-containing"/>
</dbReference>
<dbReference type="PANTHER" id="PTHR48176:SF1">
    <property type="entry name" value="DDRGK DOMAIN-CONTAINING PROTEIN 1"/>
    <property type="match status" value="1"/>
</dbReference>
<evidence type="ECO:0000256" key="1">
    <source>
        <dbReference type="SAM" id="Coils"/>
    </source>
</evidence>